<dbReference type="AlphaFoldDB" id="D0SGY4"/>
<reference evidence="3" key="1">
    <citation type="journal article" date="2012" name="PLoS ONE">
        <title>The success of Acinetobacter species; genetic, metabolic and virulence attributes.</title>
        <authorList>
            <person name="Peleg A.Y."/>
            <person name="de Breij A."/>
            <person name="Adams M.D."/>
            <person name="Cerqueira G.M."/>
            <person name="Mocali S."/>
            <person name="Galardini M."/>
            <person name="Nibbering P.H."/>
            <person name="Earl A.M."/>
            <person name="Ward D.V."/>
            <person name="Paterson D.L."/>
            <person name="Seifert H."/>
            <person name="Dijkshoorn L."/>
        </authorList>
    </citation>
    <scope>NUCLEOTIDE SEQUENCE [LARGE SCALE GENOMIC DNA]</scope>
    <source>
        <strain evidence="3">SH046</strain>
    </source>
</reference>
<dbReference type="Gene3D" id="3.40.50.300">
    <property type="entry name" value="P-loop containing nucleotide triphosphate hydrolases"/>
    <property type="match status" value="1"/>
</dbReference>
<dbReference type="eggNOG" id="COG3451">
    <property type="taxonomic scope" value="Bacteria"/>
</dbReference>
<dbReference type="Proteomes" id="UP000012047">
    <property type="component" value="Unassembled WGS sequence"/>
</dbReference>
<dbReference type="Pfam" id="PF19044">
    <property type="entry name" value="P-loop_TraG"/>
    <property type="match status" value="1"/>
</dbReference>
<dbReference type="Pfam" id="PF11130">
    <property type="entry name" value="TraC_F_IV"/>
    <property type="match status" value="1"/>
</dbReference>
<accession>D0SGY4</accession>
<dbReference type="RefSeq" id="WP_004895577.1">
    <property type="nucleotide sequence ID" value="NZ_GG704974.1"/>
</dbReference>
<dbReference type="NCBIfam" id="TIGR02746">
    <property type="entry name" value="TraC-F-type"/>
    <property type="match status" value="1"/>
</dbReference>
<dbReference type="SUPFAM" id="SSF52540">
    <property type="entry name" value="P-loop containing nucleoside triphosphate hydrolases"/>
    <property type="match status" value="1"/>
</dbReference>
<dbReference type="Gene3D" id="1.10.8.730">
    <property type="match status" value="1"/>
</dbReference>
<dbReference type="InterPro" id="IPR025955">
    <property type="entry name" value="TraC/Conjuga_ATPase"/>
</dbReference>
<evidence type="ECO:0000259" key="1">
    <source>
        <dbReference type="Pfam" id="PF19044"/>
    </source>
</evidence>
<sequence>MMLDMKATLKKFWNETVLGEVSHDSKRPSPVKLSNKILESYGMHQVFKYDMFDPETGLFFNEGTIGFCFEVIPQTGANDEMVNRLLTMFTPIPADTGIQIQTFGNTVFDGMIDRYYQIRQAAQEQGDIDSFGIDLAKKRIAYFERKIGEPLYGSQSNYSIKKPTMVISVTREGNLENQKEIDLMTNLRHSMLNSLKQAELAAFHMDAHALITHLTIILNPEILFSNERLPIIEYDENKRVKEQITKIGHMAEVRRKSVVFGAVPEKNEKDERVAMRSYGVMRYPKRKQLWEMSEVVGAMFDDSLQYPCPYIITCGIYTLDANQTETMARVKHARAKQNSQSSMAKFQPEYGEIEQDWESVVFHTSNGGAMCEMYHIITLIAPVDKIDSYSQTAINIWSSNKFNIIALDFLQLAALYVSCPMTLNKSTRDDLKKLKVMTTKTTINAIDMSPLIGEWQGVGDPVVMLFGRKGTPCFIDFYANTDGNYNLYVCGVSGAGKSVLLLEILAAYRAVGAKLFILDVGRSFKNFVDLAKGTTFDFNSGRSLCMNPWSWIQVAEEEEEGGLNTFQQELRMLLPIYAKMASPKNSLNQFQEALLEEALSATWREYGNENNVDNVQAYLLQIKDQGGQQVDRVAFELGKQLQAFTTNGMYGSYFNGKANISFDNDVIYLELEELKDAPALRSVVMFCVTSRIMKEMYLTRDRKKLCFIDEAWQLLGDDAETAKFIEEGYRRARKYNGIFGIGTQGIDDAFKNEASRAAYTNADWKIFLRQDEKNFQELIDSKKVSFSPYMQRLIKSLRKINGMYAEMIISSPRGEHLLRHIPDEFSLAMASTNAKDYTRLDNLMKGGYTTIQAIEQLLKEKEQEKGRAA</sequence>
<evidence type="ECO:0000313" key="3">
    <source>
        <dbReference type="Proteomes" id="UP000012047"/>
    </source>
</evidence>
<dbReference type="HOGENOM" id="CLU_007815_1_0_6"/>
<protein>
    <submittedName>
        <fullName evidence="2">Type-IV secretion system protein TraC</fullName>
    </submittedName>
</protein>
<dbReference type="InterPro" id="IPR043964">
    <property type="entry name" value="P-loop_TraG"/>
</dbReference>
<dbReference type="InterPro" id="IPR053155">
    <property type="entry name" value="F-pilin_assembly_TraC"/>
</dbReference>
<dbReference type="PANTHER" id="PTHR38467">
    <property type="match status" value="1"/>
</dbReference>
<dbReference type="InterPro" id="IPR027417">
    <property type="entry name" value="P-loop_NTPase"/>
</dbReference>
<proteinExistence type="predicted"/>
<evidence type="ECO:0000313" key="2">
    <source>
        <dbReference type="EMBL" id="EEY94840.1"/>
    </source>
</evidence>
<gene>
    <name evidence="2" type="primary">traC</name>
    <name evidence="2" type="ORF">HMPREF0016_03107</name>
</gene>
<dbReference type="InterPro" id="IPR014117">
    <property type="entry name" value="TraC-F-type"/>
</dbReference>
<organism evidence="2 3">
    <name type="scientific">Acinetobacter johnsonii SH046</name>
    <dbReference type="NCBI Taxonomy" id="575586"/>
    <lineage>
        <taxon>Bacteria</taxon>
        <taxon>Pseudomonadati</taxon>
        <taxon>Pseudomonadota</taxon>
        <taxon>Gammaproteobacteria</taxon>
        <taxon>Moraxellales</taxon>
        <taxon>Moraxellaceae</taxon>
        <taxon>Acinetobacter</taxon>
    </lineage>
</organism>
<dbReference type="PANTHER" id="PTHR38467:SF1">
    <property type="entry name" value="CONJUGATIVE TRANSFER: ASSEMBLY"/>
    <property type="match status" value="1"/>
</dbReference>
<feature type="domain" description="TraG P-loop" evidence="1">
    <location>
        <begin position="472"/>
        <end position="811"/>
    </location>
</feature>
<dbReference type="EMBL" id="GG704974">
    <property type="protein sequence ID" value="EEY94840.1"/>
    <property type="molecule type" value="Genomic_DNA"/>
</dbReference>
<name>D0SGY4_ACIJO</name>